<gene>
    <name evidence="1" type="ORF">DBV15_01563</name>
</gene>
<protein>
    <submittedName>
        <fullName evidence="1">Uncharacterized protein</fullName>
    </submittedName>
</protein>
<reference evidence="1 2" key="1">
    <citation type="journal article" date="2019" name="Philos. Trans. R. Soc. Lond., B, Biol. Sci.">
        <title>Ant behaviour and brain gene expression of defending hosts depend on the ecological success of the intruding social parasite.</title>
        <authorList>
            <person name="Kaur R."/>
            <person name="Stoldt M."/>
            <person name="Jongepier E."/>
            <person name="Feldmeyer B."/>
            <person name="Menzel F."/>
            <person name="Bornberg-Bauer E."/>
            <person name="Foitzik S."/>
        </authorList>
    </citation>
    <scope>NUCLEOTIDE SEQUENCE [LARGE SCALE GENOMIC DNA]</scope>
    <source>
        <tissue evidence="1">Whole body</tissue>
    </source>
</reference>
<proteinExistence type="predicted"/>
<accession>A0A4S2KTP8</accession>
<comment type="caution">
    <text evidence="1">The sequence shown here is derived from an EMBL/GenBank/DDBJ whole genome shotgun (WGS) entry which is preliminary data.</text>
</comment>
<dbReference type="EMBL" id="QBLH01001083">
    <property type="protein sequence ID" value="TGZ53220.1"/>
    <property type="molecule type" value="Genomic_DNA"/>
</dbReference>
<dbReference type="Proteomes" id="UP000310200">
    <property type="component" value="Unassembled WGS sequence"/>
</dbReference>
<organism evidence="1 2">
    <name type="scientific">Temnothorax longispinosus</name>
    <dbReference type="NCBI Taxonomy" id="300112"/>
    <lineage>
        <taxon>Eukaryota</taxon>
        <taxon>Metazoa</taxon>
        <taxon>Ecdysozoa</taxon>
        <taxon>Arthropoda</taxon>
        <taxon>Hexapoda</taxon>
        <taxon>Insecta</taxon>
        <taxon>Pterygota</taxon>
        <taxon>Neoptera</taxon>
        <taxon>Endopterygota</taxon>
        <taxon>Hymenoptera</taxon>
        <taxon>Apocrita</taxon>
        <taxon>Aculeata</taxon>
        <taxon>Formicoidea</taxon>
        <taxon>Formicidae</taxon>
        <taxon>Myrmicinae</taxon>
        <taxon>Temnothorax</taxon>
    </lineage>
</organism>
<evidence type="ECO:0000313" key="2">
    <source>
        <dbReference type="Proteomes" id="UP000310200"/>
    </source>
</evidence>
<sequence length="81" mass="9961">MREHADFTRKNKQLDLSDVLFCRISTVYNKLNEWKVDRIYNANVEKNLFLLYISLCRNKSVHIIEIIKKYINYKQFWIFLT</sequence>
<evidence type="ECO:0000313" key="1">
    <source>
        <dbReference type="EMBL" id="TGZ53220.1"/>
    </source>
</evidence>
<dbReference type="AlphaFoldDB" id="A0A4S2KTP8"/>
<name>A0A4S2KTP8_9HYME</name>
<keyword evidence="2" id="KW-1185">Reference proteome</keyword>